<dbReference type="PANTHER" id="PTHR13504">
    <property type="entry name" value="FIDO DOMAIN-CONTAINING PROTEIN DDB_G0283145"/>
    <property type="match status" value="1"/>
</dbReference>
<dbReference type="PROSITE" id="PS51459">
    <property type="entry name" value="FIDO"/>
    <property type="match status" value="1"/>
</dbReference>
<dbReference type="Gene3D" id="1.10.3290.10">
    <property type="entry name" value="Fido-like domain"/>
    <property type="match status" value="1"/>
</dbReference>
<dbReference type="InterPro" id="IPR003812">
    <property type="entry name" value="Fido"/>
</dbReference>
<evidence type="ECO:0000313" key="3">
    <source>
        <dbReference type="Proteomes" id="UP000706580"/>
    </source>
</evidence>
<sequence length="204" mass="23408">MPKYELNSAEERYQPGSDDSVLVNRLGIIDASEMDALESGLLLLLYEQLFIEDRPTAPLTFEHTREWHRQWLGNVYDWAGRLRNANLRKDGFQFAAADRIPLLIAGFEKQFLTRSDGLQSLTRIELVKYLAECHVEFILIHPFREGNGRLSRLLSDVMSVLAGKGVLDYSLWDEHKDFYFRAIQAGVAGNYSPMMQLVNDILPD</sequence>
<proteinExistence type="predicted"/>
<gene>
    <name evidence="2" type="ORF">ITX56_17900</name>
</gene>
<organism evidence="2 3">
    <name type="scientific">Leclercia barmai</name>
    <dbReference type="NCBI Taxonomy" id="2785629"/>
    <lineage>
        <taxon>Bacteria</taxon>
        <taxon>Pseudomonadati</taxon>
        <taxon>Pseudomonadota</taxon>
        <taxon>Gammaproteobacteria</taxon>
        <taxon>Enterobacterales</taxon>
        <taxon>Enterobacteriaceae</taxon>
        <taxon>Leclercia</taxon>
    </lineage>
</organism>
<name>A0ABS7RZA4_9ENTR</name>
<dbReference type="Pfam" id="PF02661">
    <property type="entry name" value="Fic"/>
    <property type="match status" value="1"/>
</dbReference>
<dbReference type="Proteomes" id="UP000706580">
    <property type="component" value="Unassembled WGS sequence"/>
</dbReference>
<dbReference type="PANTHER" id="PTHR13504:SF38">
    <property type="entry name" value="FIDO DOMAIN-CONTAINING PROTEIN"/>
    <property type="match status" value="1"/>
</dbReference>
<keyword evidence="3" id="KW-1185">Reference proteome</keyword>
<dbReference type="RefSeq" id="WP_223075315.1">
    <property type="nucleotide sequence ID" value="NZ_JADMNK010000011.1"/>
</dbReference>
<dbReference type="EMBL" id="JADMNK010000011">
    <property type="protein sequence ID" value="MBZ0059641.1"/>
    <property type="molecule type" value="Genomic_DNA"/>
</dbReference>
<dbReference type="InterPro" id="IPR040198">
    <property type="entry name" value="Fido_containing"/>
</dbReference>
<accession>A0ABS7RZA4</accession>
<feature type="domain" description="Fido" evidence="1">
    <location>
        <begin position="59"/>
        <end position="200"/>
    </location>
</feature>
<comment type="caution">
    <text evidence="2">The sequence shown here is derived from an EMBL/GenBank/DDBJ whole genome shotgun (WGS) entry which is preliminary data.</text>
</comment>
<evidence type="ECO:0000259" key="1">
    <source>
        <dbReference type="PROSITE" id="PS51459"/>
    </source>
</evidence>
<reference evidence="2 3" key="1">
    <citation type="submission" date="2020-11" db="EMBL/GenBank/DDBJ databases">
        <title>Draft Genome of Enterobacter sp. strain EMC7.</title>
        <authorList>
            <person name="Barman P."/>
            <person name="Sinha S."/>
            <person name="Sen S."/>
            <person name="Chakraborty R."/>
        </authorList>
    </citation>
    <scope>NUCLEOTIDE SEQUENCE [LARGE SCALE GENOMIC DNA]</scope>
    <source>
        <strain evidence="2 3">EMC7</strain>
    </source>
</reference>
<dbReference type="InterPro" id="IPR036597">
    <property type="entry name" value="Fido-like_dom_sf"/>
</dbReference>
<dbReference type="SUPFAM" id="SSF140931">
    <property type="entry name" value="Fic-like"/>
    <property type="match status" value="1"/>
</dbReference>
<protein>
    <submittedName>
        <fullName evidence="2">Fic family protein</fullName>
    </submittedName>
</protein>
<evidence type="ECO:0000313" key="2">
    <source>
        <dbReference type="EMBL" id="MBZ0059641.1"/>
    </source>
</evidence>